<feature type="compositionally biased region" description="Low complexity" evidence="1">
    <location>
        <begin position="145"/>
        <end position="158"/>
    </location>
</feature>
<dbReference type="Proteomes" id="UP001151081">
    <property type="component" value="Unassembled WGS sequence"/>
</dbReference>
<dbReference type="AlphaFoldDB" id="A0A9X3XBH7"/>
<feature type="compositionally biased region" description="Low complexity" evidence="1">
    <location>
        <begin position="191"/>
        <end position="202"/>
    </location>
</feature>
<accession>A0A9X3XBH7</accession>
<dbReference type="RefSeq" id="WP_272459581.1">
    <property type="nucleotide sequence ID" value="NZ_JAGTJJ010000051.1"/>
</dbReference>
<dbReference type="Pfam" id="PF21983">
    <property type="entry name" value="NikA-like"/>
    <property type="match status" value="1"/>
</dbReference>
<keyword evidence="3" id="KW-1185">Reference proteome</keyword>
<name>A0A9X3XBH7_9BACT</name>
<feature type="compositionally biased region" description="Low complexity" evidence="1">
    <location>
        <begin position="68"/>
        <end position="82"/>
    </location>
</feature>
<reference evidence="2 3" key="1">
    <citation type="submission" date="2021-04" db="EMBL/GenBank/DDBJ databases">
        <title>Genome analysis of Polyangium sp.</title>
        <authorList>
            <person name="Li Y."/>
            <person name="Wang J."/>
        </authorList>
    </citation>
    <scope>NUCLEOTIDE SEQUENCE [LARGE SCALE GENOMIC DNA]</scope>
    <source>
        <strain evidence="2 3">SDU14</strain>
    </source>
</reference>
<dbReference type="InterPro" id="IPR053842">
    <property type="entry name" value="NikA-like"/>
</dbReference>
<feature type="region of interest" description="Disordered" evidence="1">
    <location>
        <begin position="142"/>
        <end position="244"/>
    </location>
</feature>
<gene>
    <name evidence="2" type="ORF">KEG57_42920</name>
</gene>
<feature type="region of interest" description="Disordered" evidence="1">
    <location>
        <begin position="38"/>
        <end position="122"/>
    </location>
</feature>
<comment type="caution">
    <text evidence="2">The sequence shown here is derived from an EMBL/GenBank/DDBJ whole genome shotgun (WGS) entry which is preliminary data.</text>
</comment>
<proteinExistence type="predicted"/>
<feature type="compositionally biased region" description="Basic and acidic residues" evidence="1">
    <location>
        <begin position="169"/>
        <end position="190"/>
    </location>
</feature>
<evidence type="ECO:0000313" key="2">
    <source>
        <dbReference type="EMBL" id="MDC3987299.1"/>
    </source>
</evidence>
<feature type="compositionally biased region" description="Low complexity" evidence="1">
    <location>
        <begin position="100"/>
        <end position="122"/>
    </location>
</feature>
<evidence type="ECO:0000256" key="1">
    <source>
        <dbReference type="SAM" id="MobiDB-lite"/>
    </source>
</evidence>
<feature type="compositionally biased region" description="Low complexity" evidence="1">
    <location>
        <begin position="210"/>
        <end position="222"/>
    </location>
</feature>
<sequence length="355" mass="36159">MSFRLTRAEAEALQSAAEEAGIARNEYARRTMLGHLSSRGYAPPAPPRALRRVSPVDAGPREPREPIPLRASSAPALAEAPACRNVVSLDARPPPRSPRRPSSAAARRSIGTSAPLAAPLADPPLDAAPVLAEARPLRPSVETNGAAPLAAPLDAGPADRPPSAPAEAEAPRREPREPIGEHEARLDDPGRPASPRAAAAPAEAEEALEVRPALPTLAASATREAHEAAVDAPAEADPDHALDAPPASVHELAEVSANEARLDDAPELSEAGAAVLAAARSLAALDPSAPIPAPVLVLEAHVGGMPLEEARAAVLVLVTRGELAAEAGDDASGLAPVDASGRTITAVRLATALEG</sequence>
<evidence type="ECO:0000313" key="3">
    <source>
        <dbReference type="Proteomes" id="UP001151081"/>
    </source>
</evidence>
<dbReference type="EMBL" id="JAGTJJ010000051">
    <property type="protein sequence ID" value="MDC3987299.1"/>
    <property type="molecule type" value="Genomic_DNA"/>
</dbReference>
<protein>
    <submittedName>
        <fullName evidence="2">Uncharacterized protein</fullName>
    </submittedName>
</protein>
<organism evidence="2 3">
    <name type="scientific">Polyangium jinanense</name>
    <dbReference type="NCBI Taxonomy" id="2829994"/>
    <lineage>
        <taxon>Bacteria</taxon>
        <taxon>Pseudomonadati</taxon>
        <taxon>Myxococcota</taxon>
        <taxon>Polyangia</taxon>
        <taxon>Polyangiales</taxon>
        <taxon>Polyangiaceae</taxon>
        <taxon>Polyangium</taxon>
    </lineage>
</organism>